<name>A0A5C6EUN7_9BACT</name>
<dbReference type="AlphaFoldDB" id="A0A5C6EUN7"/>
<sequence>MLRRLLPVHVPKPRIREQLAFIKCRNSVDHDINRFKTLIRSVFANRGIEIDTGERAWCTGRQHINSFRRPVEASRGLRP</sequence>
<evidence type="ECO:0000313" key="2">
    <source>
        <dbReference type="Proteomes" id="UP000317977"/>
    </source>
</evidence>
<dbReference type="Proteomes" id="UP000317977">
    <property type="component" value="Unassembled WGS sequence"/>
</dbReference>
<evidence type="ECO:0000313" key="1">
    <source>
        <dbReference type="EMBL" id="TWU52010.1"/>
    </source>
</evidence>
<accession>A0A5C6EUN7</accession>
<protein>
    <submittedName>
        <fullName evidence="1">Uncharacterized protein</fullName>
    </submittedName>
</protein>
<gene>
    <name evidence="1" type="ORF">Poly59_36070</name>
</gene>
<reference evidence="1 2" key="1">
    <citation type="submission" date="2019-02" db="EMBL/GenBank/DDBJ databases">
        <title>Deep-cultivation of Planctomycetes and their phenomic and genomic characterization uncovers novel biology.</title>
        <authorList>
            <person name="Wiegand S."/>
            <person name="Jogler M."/>
            <person name="Boedeker C."/>
            <person name="Pinto D."/>
            <person name="Vollmers J."/>
            <person name="Rivas-Marin E."/>
            <person name="Kohn T."/>
            <person name="Peeters S.H."/>
            <person name="Heuer A."/>
            <person name="Rast P."/>
            <person name="Oberbeckmann S."/>
            <person name="Bunk B."/>
            <person name="Jeske O."/>
            <person name="Meyerdierks A."/>
            <person name="Storesund J.E."/>
            <person name="Kallscheuer N."/>
            <person name="Luecker S."/>
            <person name="Lage O.M."/>
            <person name="Pohl T."/>
            <person name="Merkel B.J."/>
            <person name="Hornburger P."/>
            <person name="Mueller R.-W."/>
            <person name="Bruemmer F."/>
            <person name="Labrenz M."/>
            <person name="Spormann A.M."/>
            <person name="Op Den Camp H."/>
            <person name="Overmann J."/>
            <person name="Amann R."/>
            <person name="Jetten M.S.M."/>
            <person name="Mascher T."/>
            <person name="Medema M.H."/>
            <person name="Devos D.P."/>
            <person name="Kaster A.-K."/>
            <person name="Ovreas L."/>
            <person name="Rohde M."/>
            <person name="Galperin M.Y."/>
            <person name="Jogler C."/>
        </authorList>
    </citation>
    <scope>NUCLEOTIDE SEQUENCE [LARGE SCALE GENOMIC DNA]</scope>
    <source>
        <strain evidence="1 2">Poly59</strain>
    </source>
</reference>
<organism evidence="1 2">
    <name type="scientific">Rubripirellula reticaptiva</name>
    <dbReference type="NCBI Taxonomy" id="2528013"/>
    <lineage>
        <taxon>Bacteria</taxon>
        <taxon>Pseudomonadati</taxon>
        <taxon>Planctomycetota</taxon>
        <taxon>Planctomycetia</taxon>
        <taxon>Pirellulales</taxon>
        <taxon>Pirellulaceae</taxon>
        <taxon>Rubripirellula</taxon>
    </lineage>
</organism>
<comment type="caution">
    <text evidence="1">The sequence shown here is derived from an EMBL/GenBank/DDBJ whole genome shotgun (WGS) entry which is preliminary data.</text>
</comment>
<dbReference type="EMBL" id="SJPX01000003">
    <property type="protein sequence ID" value="TWU52010.1"/>
    <property type="molecule type" value="Genomic_DNA"/>
</dbReference>
<proteinExistence type="predicted"/>
<keyword evidence="2" id="KW-1185">Reference proteome</keyword>